<gene>
    <name evidence="1" type="ORF">PACLA_8A070312</name>
</gene>
<accession>A0A6S7G399</accession>
<name>A0A6S7G399_PARCT</name>
<organism evidence="1 2">
    <name type="scientific">Paramuricea clavata</name>
    <name type="common">Red gorgonian</name>
    <name type="synonym">Violescent sea-whip</name>
    <dbReference type="NCBI Taxonomy" id="317549"/>
    <lineage>
        <taxon>Eukaryota</taxon>
        <taxon>Metazoa</taxon>
        <taxon>Cnidaria</taxon>
        <taxon>Anthozoa</taxon>
        <taxon>Octocorallia</taxon>
        <taxon>Malacalcyonacea</taxon>
        <taxon>Plexauridae</taxon>
        <taxon>Paramuricea</taxon>
    </lineage>
</organism>
<reference evidence="1" key="1">
    <citation type="submission" date="2020-04" db="EMBL/GenBank/DDBJ databases">
        <authorList>
            <person name="Alioto T."/>
            <person name="Alioto T."/>
            <person name="Gomez Garrido J."/>
        </authorList>
    </citation>
    <scope>NUCLEOTIDE SEQUENCE</scope>
    <source>
        <strain evidence="1">A484AB</strain>
    </source>
</reference>
<evidence type="ECO:0000313" key="2">
    <source>
        <dbReference type="Proteomes" id="UP001152795"/>
    </source>
</evidence>
<proteinExistence type="predicted"/>
<keyword evidence="2" id="KW-1185">Reference proteome</keyword>
<dbReference type="Proteomes" id="UP001152795">
    <property type="component" value="Unassembled WGS sequence"/>
</dbReference>
<protein>
    <submittedName>
        <fullName evidence="1">Uncharacterized protein</fullName>
    </submittedName>
</protein>
<evidence type="ECO:0000313" key="1">
    <source>
        <dbReference type="EMBL" id="CAB3986398.1"/>
    </source>
</evidence>
<sequence>MATVLGVDEVIGMLHDGNESDDMEDFEPVNMETKLKSRRNVLESKVSEITESIRSSEPGIQLDTELFKSSTVQFMEACLNVCCSFNTGDISAALQTSISCGSVLQRESTLWLKLINRGISARQRIRNPFYAEIKRDLPFDVFKALQLAVKTSSLAEFKEPNCYVSSNRKVTVMSLTSKDSVLQLFAYCIS</sequence>
<comment type="caution">
    <text evidence="1">The sequence shown here is derived from an EMBL/GenBank/DDBJ whole genome shotgun (WGS) entry which is preliminary data.</text>
</comment>
<dbReference type="EMBL" id="CACRXK020001010">
    <property type="protein sequence ID" value="CAB3986398.1"/>
    <property type="molecule type" value="Genomic_DNA"/>
</dbReference>
<dbReference type="AlphaFoldDB" id="A0A6S7G399"/>